<dbReference type="PANTHER" id="PTHR42341">
    <property type="entry name" value="HYDROPHOBIN"/>
    <property type="match status" value="1"/>
</dbReference>
<dbReference type="OrthoDB" id="4500971at2759"/>
<gene>
    <name evidence="5" type="ORF">G6O67_005541</name>
</gene>
<evidence type="ECO:0000313" key="6">
    <source>
        <dbReference type="Proteomes" id="UP000557566"/>
    </source>
</evidence>
<evidence type="ECO:0000313" key="5">
    <source>
        <dbReference type="EMBL" id="KAF4509268.1"/>
    </source>
</evidence>
<reference evidence="5 6" key="1">
    <citation type="journal article" date="2020" name="Genome Biol. Evol.">
        <title>A new high-quality draft genome assembly of the Chinese cordyceps Ophiocordyceps sinensis.</title>
        <authorList>
            <person name="Shu R."/>
            <person name="Zhang J."/>
            <person name="Meng Q."/>
            <person name="Zhang H."/>
            <person name="Zhou G."/>
            <person name="Li M."/>
            <person name="Wu P."/>
            <person name="Zhao Y."/>
            <person name="Chen C."/>
            <person name="Qin Q."/>
        </authorList>
    </citation>
    <scope>NUCLEOTIDE SEQUENCE [LARGE SCALE GENOMIC DNA]</scope>
    <source>
        <strain evidence="5 6">IOZ07</strain>
    </source>
</reference>
<sequence length="101" mass="10190">MKFLLVAALFAGALAVPTGGGDGGGDHSPSPFCPFGGLFGNAQCCATDILGIADLDCQTPSRTPHSPSNFKTICAEKGQRARCCVLPLAGQAILCVNPVGV</sequence>
<protein>
    <recommendedName>
        <fullName evidence="7">Hydrophobin 2</fullName>
    </recommendedName>
</protein>
<dbReference type="Pfam" id="PF06766">
    <property type="entry name" value="Hydrophobin_2"/>
    <property type="match status" value="1"/>
</dbReference>
<evidence type="ECO:0008006" key="7">
    <source>
        <dbReference type="Google" id="ProtNLM"/>
    </source>
</evidence>
<dbReference type="GO" id="GO:0005576">
    <property type="term" value="C:extracellular region"/>
    <property type="evidence" value="ECO:0007669"/>
    <property type="project" value="InterPro"/>
</dbReference>
<accession>A0A8H4V606</accession>
<comment type="subcellular location">
    <subcellularLocation>
        <location evidence="1">Cell envelope</location>
    </subcellularLocation>
</comment>
<dbReference type="Proteomes" id="UP000557566">
    <property type="component" value="Unassembled WGS sequence"/>
</dbReference>
<evidence type="ECO:0000256" key="4">
    <source>
        <dbReference type="SAM" id="SignalP"/>
    </source>
</evidence>
<dbReference type="SUPFAM" id="SSF101751">
    <property type="entry name" value="Hydrophobin II, HfbII"/>
    <property type="match status" value="1"/>
</dbReference>
<organism evidence="5 6">
    <name type="scientific">Ophiocordyceps sinensis</name>
    <dbReference type="NCBI Taxonomy" id="72228"/>
    <lineage>
        <taxon>Eukaryota</taxon>
        <taxon>Fungi</taxon>
        <taxon>Dikarya</taxon>
        <taxon>Ascomycota</taxon>
        <taxon>Pezizomycotina</taxon>
        <taxon>Sordariomycetes</taxon>
        <taxon>Hypocreomycetidae</taxon>
        <taxon>Hypocreales</taxon>
        <taxon>Ophiocordycipitaceae</taxon>
        <taxon>Ophiocordyceps</taxon>
    </lineage>
</organism>
<evidence type="ECO:0000256" key="3">
    <source>
        <dbReference type="ARBA" id="ARBA00023157"/>
    </source>
</evidence>
<dbReference type="CDD" id="cd23508">
    <property type="entry name" value="hydrophobin_II"/>
    <property type="match status" value="1"/>
</dbReference>
<keyword evidence="3" id="KW-1015">Disulfide bond</keyword>
<feature type="signal peptide" evidence="4">
    <location>
        <begin position="1"/>
        <end position="15"/>
    </location>
</feature>
<dbReference type="PANTHER" id="PTHR42341:SF1">
    <property type="entry name" value="HYDROPHOBIN"/>
    <property type="match status" value="1"/>
</dbReference>
<evidence type="ECO:0000256" key="2">
    <source>
        <dbReference type="ARBA" id="ARBA00009576"/>
    </source>
</evidence>
<comment type="similarity">
    <text evidence="2">Belongs to the cerato-ulmin hydrophobin family.</text>
</comment>
<keyword evidence="6" id="KW-1185">Reference proteome</keyword>
<dbReference type="InterPro" id="IPR010636">
    <property type="entry name" value="Class_II_hydrophobin"/>
</dbReference>
<dbReference type="InterPro" id="IPR036686">
    <property type="entry name" value="Class_II_Hydrophobin_sf"/>
</dbReference>
<dbReference type="SMR" id="A0A8H4V606"/>
<comment type="caution">
    <text evidence="5">The sequence shown here is derived from an EMBL/GenBank/DDBJ whole genome shotgun (WGS) entry which is preliminary data.</text>
</comment>
<feature type="chain" id="PRO_5034218077" description="Hydrophobin 2" evidence="4">
    <location>
        <begin position="16"/>
        <end position="101"/>
    </location>
</feature>
<evidence type="ECO:0000256" key="1">
    <source>
        <dbReference type="ARBA" id="ARBA00004196"/>
    </source>
</evidence>
<dbReference type="AlphaFoldDB" id="A0A8H4V606"/>
<name>A0A8H4V606_9HYPO</name>
<proteinExistence type="inferred from homology"/>
<keyword evidence="4" id="KW-0732">Signal</keyword>
<dbReference type="Gene3D" id="3.20.120.10">
    <property type="entry name" value="Hydrophobin"/>
    <property type="match status" value="1"/>
</dbReference>
<dbReference type="EMBL" id="JAAVMX010000005">
    <property type="protein sequence ID" value="KAF4509268.1"/>
    <property type="molecule type" value="Genomic_DNA"/>
</dbReference>